<feature type="compositionally biased region" description="Gly residues" evidence="8">
    <location>
        <begin position="523"/>
        <end position="532"/>
    </location>
</feature>
<evidence type="ECO:0000256" key="8">
    <source>
        <dbReference type="SAM" id="MobiDB-lite"/>
    </source>
</evidence>
<proteinExistence type="predicted"/>
<feature type="transmembrane region" description="Helical" evidence="9">
    <location>
        <begin position="76"/>
        <end position="95"/>
    </location>
</feature>
<feature type="transmembrane region" description="Helical" evidence="9">
    <location>
        <begin position="316"/>
        <end position="338"/>
    </location>
</feature>
<dbReference type="GO" id="GO:0016763">
    <property type="term" value="F:pentosyltransferase activity"/>
    <property type="evidence" value="ECO:0007669"/>
    <property type="project" value="TreeGrafter"/>
</dbReference>
<evidence type="ECO:0000313" key="12">
    <source>
        <dbReference type="EMBL" id="RCG29553.1"/>
    </source>
</evidence>
<evidence type="ECO:0000256" key="1">
    <source>
        <dbReference type="ARBA" id="ARBA00004651"/>
    </source>
</evidence>
<feature type="compositionally biased region" description="Gly residues" evidence="8">
    <location>
        <begin position="471"/>
        <end position="484"/>
    </location>
</feature>
<keyword evidence="6 9" id="KW-1133">Transmembrane helix</keyword>
<evidence type="ECO:0000256" key="4">
    <source>
        <dbReference type="ARBA" id="ARBA00022679"/>
    </source>
</evidence>
<feature type="transmembrane region" description="Helical" evidence="9">
    <location>
        <begin position="126"/>
        <end position="159"/>
    </location>
</feature>
<evidence type="ECO:0000256" key="9">
    <source>
        <dbReference type="SAM" id="Phobius"/>
    </source>
</evidence>
<dbReference type="AlphaFoldDB" id="A0A367FGP4"/>
<name>A0A367FGP4_9ACTN</name>
<evidence type="ECO:0000259" key="10">
    <source>
        <dbReference type="Pfam" id="PF13231"/>
    </source>
</evidence>
<dbReference type="GO" id="GO:0010041">
    <property type="term" value="P:response to iron(III) ion"/>
    <property type="evidence" value="ECO:0007669"/>
    <property type="project" value="TreeGrafter"/>
</dbReference>
<feature type="transmembrane region" description="Helical" evidence="9">
    <location>
        <begin position="257"/>
        <end position="276"/>
    </location>
</feature>
<comment type="caution">
    <text evidence="12">The sequence shown here is derived from an EMBL/GenBank/DDBJ whole genome shotgun (WGS) entry which is preliminary data.</text>
</comment>
<feature type="transmembrane region" description="Helical" evidence="9">
    <location>
        <begin position="434"/>
        <end position="453"/>
    </location>
</feature>
<evidence type="ECO:0000256" key="5">
    <source>
        <dbReference type="ARBA" id="ARBA00022692"/>
    </source>
</evidence>
<evidence type="ECO:0000313" key="13">
    <source>
        <dbReference type="Proteomes" id="UP000253094"/>
    </source>
</evidence>
<dbReference type="InterPro" id="IPR038731">
    <property type="entry name" value="RgtA/B/C-like"/>
</dbReference>
<feature type="region of interest" description="Disordered" evidence="8">
    <location>
        <begin position="461"/>
        <end position="533"/>
    </location>
</feature>
<organism evidence="12 13">
    <name type="scientific">Sphaerisporangium album</name>
    <dbReference type="NCBI Taxonomy" id="509200"/>
    <lineage>
        <taxon>Bacteria</taxon>
        <taxon>Bacillati</taxon>
        <taxon>Actinomycetota</taxon>
        <taxon>Actinomycetes</taxon>
        <taxon>Streptosporangiales</taxon>
        <taxon>Streptosporangiaceae</taxon>
        <taxon>Sphaerisporangium</taxon>
    </lineage>
</organism>
<feature type="domain" description="Glycosyltransferase RgtA/B/C/D-like" evidence="10">
    <location>
        <begin position="69"/>
        <end position="184"/>
    </location>
</feature>
<keyword evidence="3" id="KW-0328">Glycosyltransferase</keyword>
<keyword evidence="7 9" id="KW-0472">Membrane</keyword>
<dbReference type="PANTHER" id="PTHR33908">
    <property type="entry name" value="MANNOSYLTRANSFERASE YKCB-RELATED"/>
    <property type="match status" value="1"/>
</dbReference>
<feature type="domain" description="Putative mannosyltransferase YkcA/B-like C-terminal" evidence="11">
    <location>
        <begin position="538"/>
        <end position="626"/>
    </location>
</feature>
<dbReference type="GO" id="GO:0005886">
    <property type="term" value="C:plasma membrane"/>
    <property type="evidence" value="ECO:0007669"/>
    <property type="project" value="UniProtKB-SubCell"/>
</dbReference>
<dbReference type="Pfam" id="PF24878">
    <property type="entry name" value="YkcB_C"/>
    <property type="match status" value="1"/>
</dbReference>
<dbReference type="GO" id="GO:0009103">
    <property type="term" value="P:lipopolysaccharide biosynthetic process"/>
    <property type="evidence" value="ECO:0007669"/>
    <property type="project" value="UniProtKB-ARBA"/>
</dbReference>
<keyword evidence="13" id="KW-1185">Reference proteome</keyword>
<evidence type="ECO:0000256" key="6">
    <source>
        <dbReference type="ARBA" id="ARBA00022989"/>
    </source>
</evidence>
<feature type="compositionally biased region" description="Low complexity" evidence="8">
    <location>
        <begin position="504"/>
        <end position="522"/>
    </location>
</feature>
<dbReference type="EMBL" id="QOIL01000011">
    <property type="protein sequence ID" value="RCG29553.1"/>
    <property type="molecule type" value="Genomic_DNA"/>
</dbReference>
<dbReference type="Proteomes" id="UP000253094">
    <property type="component" value="Unassembled WGS sequence"/>
</dbReference>
<reference evidence="12 13" key="1">
    <citation type="submission" date="2018-06" db="EMBL/GenBank/DDBJ databases">
        <title>Sphaerisporangium craniellae sp. nov., isolated from a marine sponge in the South China Sea.</title>
        <authorList>
            <person name="Li L."/>
        </authorList>
    </citation>
    <scope>NUCLEOTIDE SEQUENCE [LARGE SCALE GENOMIC DNA]</scope>
    <source>
        <strain evidence="12 13">CCTCC AA 208026</strain>
    </source>
</reference>
<keyword evidence="4 12" id="KW-0808">Transferase</keyword>
<dbReference type="InterPro" id="IPR050297">
    <property type="entry name" value="LipidA_mod_glycosyltrf_83"/>
</dbReference>
<accession>A0A367FGP4</accession>
<keyword evidence="2" id="KW-1003">Cell membrane</keyword>
<dbReference type="Pfam" id="PF13231">
    <property type="entry name" value="PMT_2"/>
    <property type="match status" value="1"/>
</dbReference>
<dbReference type="InterPro" id="IPR056785">
    <property type="entry name" value="YkcA/B-like_C"/>
</dbReference>
<feature type="transmembrane region" description="Helical" evidence="9">
    <location>
        <begin position="344"/>
        <end position="367"/>
    </location>
</feature>
<sequence>MLLPQALAGVATTGILYSAVRRAFDGMGRGADAGHVTGPVTGSPTGSALGRVARSTTGSTIGSVAGSVAGSTTGHVAGLLAALVMTLTPITVAINRDNNPDTILVLLLVAAAWACAEAVRTGRPRWLVLCGVLVGMGFTTKMLQAYLVLPGLALVYVLAAPVGLWRRLGHLGVAGAALVVSSAWWMVVVDLWPSGDRPYVGGSTDNTVWDLVVGYNGLGRIFGGGGGPGGGGPGGGGGFGGQAGAGRLFNEIMAGQISWLIPFAALALVFGLLTYARRRGPAGGGLPVDPHVHPLPTAVPDTSGARPLAVPAGPGVPAALLLWGGWLVVHYAVFSFSAGIFHPYYATALAPAVAALTGIGGVLMWGAYRARRPVAGWALPLGVAVTGAWAFAVLRRTSGWVPWLPFAVAVACAAALLGLVVLRLGRRGRVRLAAVAIALALAGGLAGPAAYALTPLSDPVNGTNPTAGPQTGFGGMGGPGGPSGRPGMRAGDAGDGVPPGPGLPAGAATGTRTGASARAGTRPSGGPGGPEGGVDPALVSYLRANKGTSTWLVAVSSAHEASSLILATGGEPVIAMGGFSGSDPAMTVETLQRYVAEGRLKYVLAGGRMGGPGGRNDEVTAWVQGNGTEVPASEYGGTSTQGTLYRLG</sequence>
<feature type="transmembrane region" description="Helical" evidence="9">
    <location>
        <begin position="171"/>
        <end position="192"/>
    </location>
</feature>
<feature type="transmembrane region" description="Helical" evidence="9">
    <location>
        <begin position="400"/>
        <end position="422"/>
    </location>
</feature>
<feature type="transmembrane region" description="Helical" evidence="9">
    <location>
        <begin position="374"/>
        <end position="394"/>
    </location>
</feature>
<evidence type="ECO:0000256" key="7">
    <source>
        <dbReference type="ARBA" id="ARBA00023136"/>
    </source>
</evidence>
<protein>
    <submittedName>
        <fullName evidence="12">Glycosyl transferase family 39</fullName>
    </submittedName>
</protein>
<feature type="transmembrane region" description="Helical" evidence="9">
    <location>
        <begin position="102"/>
        <end position="120"/>
    </location>
</feature>
<evidence type="ECO:0000256" key="2">
    <source>
        <dbReference type="ARBA" id="ARBA00022475"/>
    </source>
</evidence>
<gene>
    <name evidence="12" type="ORF">DQ384_20565</name>
</gene>
<evidence type="ECO:0000259" key="11">
    <source>
        <dbReference type="Pfam" id="PF24878"/>
    </source>
</evidence>
<evidence type="ECO:0000256" key="3">
    <source>
        <dbReference type="ARBA" id="ARBA00022676"/>
    </source>
</evidence>
<keyword evidence="5 9" id="KW-0812">Transmembrane</keyword>
<dbReference type="PANTHER" id="PTHR33908:SF3">
    <property type="entry name" value="UNDECAPRENYL PHOSPHATE-ALPHA-4-AMINO-4-DEOXY-L-ARABINOSE ARABINOSYL TRANSFERASE"/>
    <property type="match status" value="1"/>
</dbReference>
<comment type="subcellular location">
    <subcellularLocation>
        <location evidence="1">Cell membrane</location>
        <topology evidence="1">Multi-pass membrane protein</topology>
    </subcellularLocation>
</comment>